<dbReference type="OrthoDB" id="264354at2759"/>
<gene>
    <name evidence="2" type="ORF">B0A49_09798</name>
</gene>
<evidence type="ECO:0000313" key="2">
    <source>
        <dbReference type="EMBL" id="TKA53511.1"/>
    </source>
</evidence>
<keyword evidence="1" id="KW-0472">Membrane</keyword>
<feature type="transmembrane region" description="Helical" evidence="1">
    <location>
        <begin position="48"/>
        <end position="69"/>
    </location>
</feature>
<organism evidence="2 3">
    <name type="scientific">Cryomyces minteri</name>
    <dbReference type="NCBI Taxonomy" id="331657"/>
    <lineage>
        <taxon>Eukaryota</taxon>
        <taxon>Fungi</taxon>
        <taxon>Dikarya</taxon>
        <taxon>Ascomycota</taxon>
        <taxon>Pezizomycotina</taxon>
        <taxon>Dothideomycetes</taxon>
        <taxon>Dothideomycetes incertae sedis</taxon>
        <taxon>Cryomyces</taxon>
    </lineage>
</organism>
<keyword evidence="1" id="KW-0812">Transmembrane</keyword>
<keyword evidence="3" id="KW-1185">Reference proteome</keyword>
<reference evidence="2 3" key="1">
    <citation type="submission" date="2017-03" db="EMBL/GenBank/DDBJ databases">
        <title>Genomes of endolithic fungi from Antarctica.</title>
        <authorList>
            <person name="Coleine C."/>
            <person name="Masonjones S."/>
            <person name="Stajich J.E."/>
        </authorList>
    </citation>
    <scope>NUCLEOTIDE SEQUENCE [LARGE SCALE GENOMIC DNA]</scope>
    <source>
        <strain evidence="2 3">CCFEE 5187</strain>
    </source>
</reference>
<name>A0A4U0VUZ7_9PEZI</name>
<dbReference type="STRING" id="331657.A0A4U0VUZ7"/>
<evidence type="ECO:0000313" key="3">
    <source>
        <dbReference type="Proteomes" id="UP000308768"/>
    </source>
</evidence>
<proteinExistence type="predicted"/>
<sequence>MFVLGFVADPIMNLYIDPYSTLSSVPGSQYLDADEDSSSWTEHFVKGLASLGLLGFVKFFFTLGPWQWWNLRNTGLVGGNARAGTTGRDRLANISWVVVLIGIATFLFAVWKGVRAWSRRTLEAAGERVVDVQLDGDDDDNDEAD</sequence>
<dbReference type="Proteomes" id="UP000308768">
    <property type="component" value="Unassembled WGS sequence"/>
</dbReference>
<dbReference type="EMBL" id="NAJN01002378">
    <property type="protein sequence ID" value="TKA53511.1"/>
    <property type="molecule type" value="Genomic_DNA"/>
</dbReference>
<dbReference type="AlphaFoldDB" id="A0A4U0VUZ7"/>
<evidence type="ECO:0000256" key="1">
    <source>
        <dbReference type="SAM" id="Phobius"/>
    </source>
</evidence>
<protein>
    <submittedName>
        <fullName evidence="2">Uncharacterized protein</fullName>
    </submittedName>
</protein>
<accession>A0A4U0VUZ7</accession>
<comment type="caution">
    <text evidence="2">The sequence shown here is derived from an EMBL/GenBank/DDBJ whole genome shotgun (WGS) entry which is preliminary data.</text>
</comment>
<keyword evidence="1" id="KW-1133">Transmembrane helix</keyword>
<feature type="transmembrane region" description="Helical" evidence="1">
    <location>
        <begin position="94"/>
        <end position="111"/>
    </location>
</feature>